<dbReference type="EMBL" id="CP002101">
    <property type="protein sequence ID" value="AEH60880.1"/>
    <property type="molecule type" value="Genomic_DNA"/>
</dbReference>
<dbReference type="CDD" id="cd00293">
    <property type="entry name" value="USP-like"/>
    <property type="match status" value="1"/>
</dbReference>
<feature type="domain" description="UspA" evidence="2">
    <location>
        <begin position="9"/>
        <end position="144"/>
    </location>
</feature>
<evidence type="ECO:0000313" key="3">
    <source>
        <dbReference type="EMBL" id="AEH60880.1"/>
    </source>
</evidence>
<dbReference type="GeneID" id="10822647"/>
<dbReference type="Proteomes" id="UP000006622">
    <property type="component" value="Chromosome"/>
</dbReference>
<evidence type="ECO:0000259" key="2">
    <source>
        <dbReference type="Pfam" id="PF00582"/>
    </source>
</evidence>
<accession>F7XLV2</accession>
<name>F7XLV2_METZD</name>
<dbReference type="KEGG" id="mzh:Mzhil_1023"/>
<dbReference type="SUPFAM" id="SSF52402">
    <property type="entry name" value="Adenine nucleotide alpha hydrolases-like"/>
    <property type="match status" value="1"/>
</dbReference>
<sequence>MEEMREIPFKKILIATDGSENSENAVNTGIRLARSTGSSVVAVHVIHSVWGTEVDSDLKKEAEKIVEDIQKRGIDEGVSVEKVILVGNPAEMLINYAEKKFSEQKDIDLIVMGTKGMSGIKKFLMGSVAENVVWHSKKPVMVVP</sequence>
<dbReference type="Gene3D" id="3.40.50.620">
    <property type="entry name" value="HUPs"/>
    <property type="match status" value="1"/>
</dbReference>
<dbReference type="PANTHER" id="PTHR46268">
    <property type="entry name" value="STRESS RESPONSE PROTEIN NHAX"/>
    <property type="match status" value="1"/>
</dbReference>
<dbReference type="RefSeq" id="WP_013898318.1">
    <property type="nucleotide sequence ID" value="NC_015676.1"/>
</dbReference>
<dbReference type="PANTHER" id="PTHR46268:SF6">
    <property type="entry name" value="UNIVERSAL STRESS PROTEIN UP12"/>
    <property type="match status" value="1"/>
</dbReference>
<gene>
    <name evidence="3" type="ordered locus">Mzhil_1023</name>
</gene>
<dbReference type="PRINTS" id="PR01438">
    <property type="entry name" value="UNVRSLSTRESS"/>
</dbReference>
<dbReference type="HOGENOM" id="CLU_049301_11_1_2"/>
<dbReference type="InterPro" id="IPR014729">
    <property type="entry name" value="Rossmann-like_a/b/a_fold"/>
</dbReference>
<dbReference type="Pfam" id="PF00582">
    <property type="entry name" value="Usp"/>
    <property type="match status" value="1"/>
</dbReference>
<keyword evidence="4" id="KW-1185">Reference proteome</keyword>
<protein>
    <submittedName>
        <fullName evidence="3">UspA domain protein</fullName>
    </submittedName>
</protein>
<dbReference type="AlphaFoldDB" id="F7XLV2"/>
<evidence type="ECO:0000313" key="4">
    <source>
        <dbReference type="Proteomes" id="UP000006622"/>
    </source>
</evidence>
<reference evidence="3 4" key="1">
    <citation type="submission" date="2010-07" db="EMBL/GenBank/DDBJ databases">
        <title>The complete genome of Methanosalsum zhilinae DSM 4017.</title>
        <authorList>
            <consortium name="US DOE Joint Genome Institute (JGI-PGF)"/>
            <person name="Lucas S."/>
            <person name="Copeland A."/>
            <person name="Lapidus A."/>
            <person name="Glavina del Rio T."/>
            <person name="Dalin E."/>
            <person name="Tice H."/>
            <person name="Bruce D."/>
            <person name="Goodwin L."/>
            <person name="Pitluck S."/>
            <person name="Kyrpides N."/>
            <person name="Mavromatis K."/>
            <person name="Ovchinnikova G."/>
            <person name="Daligault H."/>
            <person name="Detter J.C."/>
            <person name="Han C."/>
            <person name="Tapia R."/>
            <person name="Larimer F."/>
            <person name="Land M."/>
            <person name="Hauser L."/>
            <person name="Markowitz V."/>
            <person name="Cheng J.-F."/>
            <person name="Hugenholtz P."/>
            <person name="Woyke T."/>
            <person name="Wu D."/>
            <person name="Spring S."/>
            <person name="Schueler E."/>
            <person name="Brambilla E."/>
            <person name="Klenk H.-P."/>
            <person name="Eisen J.A."/>
        </authorList>
    </citation>
    <scope>NUCLEOTIDE SEQUENCE [LARGE SCALE GENOMIC DNA]</scope>
    <source>
        <strain evidence="4">DSM 4017 / NBRC 107636 / OCM 62 / WeN5</strain>
    </source>
</reference>
<comment type="similarity">
    <text evidence="1">Belongs to the universal stress protein A family.</text>
</comment>
<evidence type="ECO:0000256" key="1">
    <source>
        <dbReference type="ARBA" id="ARBA00008791"/>
    </source>
</evidence>
<dbReference type="InterPro" id="IPR006015">
    <property type="entry name" value="Universal_stress_UspA"/>
</dbReference>
<organism evidence="3 4">
    <name type="scientific">Methanosalsum zhilinae (strain DSM 4017 / NBRC 107636 / OCM 62 / WeN5)</name>
    <name type="common">Methanohalophilus zhilinae</name>
    <dbReference type="NCBI Taxonomy" id="679901"/>
    <lineage>
        <taxon>Archaea</taxon>
        <taxon>Methanobacteriati</taxon>
        <taxon>Methanobacteriota</taxon>
        <taxon>Stenosarchaea group</taxon>
        <taxon>Methanomicrobia</taxon>
        <taxon>Methanosarcinales</taxon>
        <taxon>Methanosarcinaceae</taxon>
        <taxon>Methanosalsum</taxon>
    </lineage>
</organism>
<dbReference type="InterPro" id="IPR006016">
    <property type="entry name" value="UspA"/>
</dbReference>
<proteinExistence type="inferred from homology"/>